<dbReference type="InterPro" id="IPR001356">
    <property type="entry name" value="HD"/>
</dbReference>
<keyword evidence="3 5" id="KW-0371">Homeobox</keyword>
<dbReference type="Proteomes" id="UP001281410">
    <property type="component" value="Unassembled WGS sequence"/>
</dbReference>
<evidence type="ECO:0000256" key="7">
    <source>
        <dbReference type="SAM" id="Phobius"/>
    </source>
</evidence>
<dbReference type="GO" id="GO:0000981">
    <property type="term" value="F:DNA-binding transcription factor activity, RNA polymerase II-specific"/>
    <property type="evidence" value="ECO:0007669"/>
    <property type="project" value="InterPro"/>
</dbReference>
<reference evidence="9" key="1">
    <citation type="journal article" date="2023" name="Plant J.">
        <title>Genome sequences and population genomics provide insights into the demographic history, inbreeding, and mutation load of two 'living fossil' tree species of Dipteronia.</title>
        <authorList>
            <person name="Feng Y."/>
            <person name="Comes H.P."/>
            <person name="Chen J."/>
            <person name="Zhu S."/>
            <person name="Lu R."/>
            <person name="Zhang X."/>
            <person name="Li P."/>
            <person name="Qiu J."/>
            <person name="Olsen K.M."/>
            <person name="Qiu Y."/>
        </authorList>
    </citation>
    <scope>NUCLEOTIDE SEQUENCE</scope>
    <source>
        <strain evidence="9">NBL</strain>
    </source>
</reference>
<dbReference type="InterPro" id="IPR009057">
    <property type="entry name" value="Homeodomain-like_sf"/>
</dbReference>
<evidence type="ECO:0000313" key="9">
    <source>
        <dbReference type="EMBL" id="KAK3199625.1"/>
    </source>
</evidence>
<feature type="domain" description="Homeobox" evidence="8">
    <location>
        <begin position="104"/>
        <end position="143"/>
    </location>
</feature>
<dbReference type="InterPro" id="IPR042160">
    <property type="entry name" value="HD-Zip_IV"/>
</dbReference>
<dbReference type="InterPro" id="IPR017970">
    <property type="entry name" value="Homeobox_CS"/>
</dbReference>
<dbReference type="AlphaFoldDB" id="A0AAE0A373"/>
<organism evidence="9 10">
    <name type="scientific">Dipteronia sinensis</name>
    <dbReference type="NCBI Taxonomy" id="43782"/>
    <lineage>
        <taxon>Eukaryota</taxon>
        <taxon>Viridiplantae</taxon>
        <taxon>Streptophyta</taxon>
        <taxon>Embryophyta</taxon>
        <taxon>Tracheophyta</taxon>
        <taxon>Spermatophyta</taxon>
        <taxon>Magnoliopsida</taxon>
        <taxon>eudicotyledons</taxon>
        <taxon>Gunneridae</taxon>
        <taxon>Pentapetalae</taxon>
        <taxon>rosids</taxon>
        <taxon>malvids</taxon>
        <taxon>Sapindales</taxon>
        <taxon>Sapindaceae</taxon>
        <taxon>Hippocastanoideae</taxon>
        <taxon>Acereae</taxon>
        <taxon>Dipteronia</taxon>
    </lineage>
</organism>
<comment type="caution">
    <text evidence="9">The sequence shown here is derived from an EMBL/GenBank/DDBJ whole genome shotgun (WGS) entry which is preliminary data.</text>
</comment>
<dbReference type="EMBL" id="JANJYJ010000007">
    <property type="protein sequence ID" value="KAK3199625.1"/>
    <property type="molecule type" value="Genomic_DNA"/>
</dbReference>
<evidence type="ECO:0000256" key="4">
    <source>
        <dbReference type="ARBA" id="ARBA00023242"/>
    </source>
</evidence>
<keyword evidence="7" id="KW-1133">Transmembrane helix</keyword>
<dbReference type="SMART" id="SM00389">
    <property type="entry name" value="HOX"/>
    <property type="match status" value="1"/>
</dbReference>
<evidence type="ECO:0000256" key="6">
    <source>
        <dbReference type="RuleBase" id="RU000682"/>
    </source>
</evidence>
<keyword evidence="2 5" id="KW-0238">DNA-binding</keyword>
<dbReference type="PROSITE" id="PS00027">
    <property type="entry name" value="HOMEOBOX_1"/>
    <property type="match status" value="1"/>
</dbReference>
<proteinExistence type="predicted"/>
<evidence type="ECO:0000256" key="2">
    <source>
        <dbReference type="ARBA" id="ARBA00023125"/>
    </source>
</evidence>
<keyword evidence="7" id="KW-0472">Membrane</keyword>
<sequence length="227" mass="26075">MIPARNMQSMIGWNGNVDGVGSSSSGLTPSQPNMLEGQLPPLDMTQNTLSKSEIARLIQDFDSTKSGNKNQEGAFGFYQVQQNFIIIKVYMLIFVFFFSVISFFKECPHPDDKQTEELSRELGLEPLQVKFWFQNKRAQMKVKRMYNYIHCSHHENTQLRMENKKLRVDNMRYREALGNPSCPNCGGPTAVGKLTFDEHHLILENAFLREEINRFSAIVAKYVGNLR</sequence>
<comment type="subcellular location">
    <subcellularLocation>
        <location evidence="1 5 6">Nucleus</location>
    </subcellularLocation>
</comment>
<gene>
    <name evidence="9" type="ORF">Dsin_023040</name>
</gene>
<protein>
    <recommendedName>
        <fullName evidence="8">Homeobox domain-containing protein</fullName>
    </recommendedName>
</protein>
<feature type="transmembrane region" description="Helical" evidence="7">
    <location>
        <begin position="85"/>
        <end position="104"/>
    </location>
</feature>
<dbReference type="SUPFAM" id="SSF46689">
    <property type="entry name" value="Homeodomain-like"/>
    <property type="match status" value="1"/>
</dbReference>
<evidence type="ECO:0000256" key="3">
    <source>
        <dbReference type="ARBA" id="ARBA00023155"/>
    </source>
</evidence>
<keyword evidence="4 5" id="KW-0539">Nucleus</keyword>
<evidence type="ECO:0000256" key="5">
    <source>
        <dbReference type="PROSITE-ProRule" id="PRU00108"/>
    </source>
</evidence>
<evidence type="ECO:0000313" key="10">
    <source>
        <dbReference type="Proteomes" id="UP001281410"/>
    </source>
</evidence>
<keyword evidence="7" id="KW-0812">Transmembrane</keyword>
<evidence type="ECO:0000256" key="1">
    <source>
        <dbReference type="ARBA" id="ARBA00004123"/>
    </source>
</evidence>
<feature type="DNA-binding region" description="Homeobox" evidence="5">
    <location>
        <begin position="106"/>
        <end position="144"/>
    </location>
</feature>
<dbReference type="Pfam" id="PF00046">
    <property type="entry name" value="Homeodomain"/>
    <property type="match status" value="1"/>
</dbReference>
<dbReference type="PANTHER" id="PTHR45654:SF93">
    <property type="entry name" value="HOMEOBOX-LEUCINE ZIPPER PROTEIN HDG2-RELATED"/>
    <property type="match status" value="1"/>
</dbReference>
<dbReference type="GO" id="GO:0005634">
    <property type="term" value="C:nucleus"/>
    <property type="evidence" value="ECO:0007669"/>
    <property type="project" value="UniProtKB-SubCell"/>
</dbReference>
<dbReference type="CDD" id="cd00086">
    <property type="entry name" value="homeodomain"/>
    <property type="match status" value="1"/>
</dbReference>
<accession>A0AAE0A373</accession>
<dbReference type="GO" id="GO:0003677">
    <property type="term" value="F:DNA binding"/>
    <property type="evidence" value="ECO:0007669"/>
    <property type="project" value="UniProtKB-UniRule"/>
</dbReference>
<dbReference type="Gene3D" id="1.10.10.60">
    <property type="entry name" value="Homeodomain-like"/>
    <property type="match status" value="1"/>
</dbReference>
<name>A0AAE0A373_9ROSI</name>
<evidence type="ECO:0000259" key="8">
    <source>
        <dbReference type="PROSITE" id="PS50071"/>
    </source>
</evidence>
<dbReference type="PROSITE" id="PS50071">
    <property type="entry name" value="HOMEOBOX_2"/>
    <property type="match status" value="1"/>
</dbReference>
<keyword evidence="10" id="KW-1185">Reference proteome</keyword>
<dbReference type="PANTHER" id="PTHR45654">
    <property type="entry name" value="HOMEOBOX-LEUCINE ZIPPER PROTEIN MERISTEM L1"/>
    <property type="match status" value="1"/>
</dbReference>